<dbReference type="InParanoid" id="A0A1Y2EUY7"/>
<dbReference type="SUPFAM" id="SSF52047">
    <property type="entry name" value="RNI-like"/>
    <property type="match status" value="1"/>
</dbReference>
<dbReference type="EMBL" id="MCGR01000038">
    <property type="protein sequence ID" value="ORY75388.1"/>
    <property type="molecule type" value="Genomic_DNA"/>
</dbReference>
<protein>
    <recommendedName>
        <fullName evidence="3">F-box domain-containing protein</fullName>
    </recommendedName>
</protein>
<evidence type="ECO:0008006" key="3">
    <source>
        <dbReference type="Google" id="ProtNLM"/>
    </source>
</evidence>
<dbReference type="Gene3D" id="3.80.10.10">
    <property type="entry name" value="Ribonuclease Inhibitor"/>
    <property type="match status" value="1"/>
</dbReference>
<sequence>MHTNAVLESSLGAPHPLASAFSSPPFIHFIPLLLLVPLLPLTAMPLTAMPLTEAPSSALPLAVSEPTLRLPFDVLDLIIEKAVRLVETRTARHFCLIHKALLPPLNAGLWSNDALLRRTLLEAPHLGQHVLAVQLAVDFDEHFTEDNCAQIERSLNKIISACPNVKSLVIHDQGEIEAPDEVAAIVARSSWARNLRDLQVDYTGDGAVALLKQAVQLRTLAIGGSGEMDSLLNTPSLPFSLPFSLVDLDFQLYSPHIFVSITAHSLSTLTSLRLTTLVFPHLEVQQCFSAMVALRILHLDGFTSRDDPQFRSIASAISGLPNLEDLTLVMGRRVQLGDPTHPLATALLPRLPLSLQRLDLSHIPIHPALLIRLFNFRNITPPPSLRKIVLPGAVSKALDGTVAEDLMWWSTVIECCAVNGVEALVLCE</sequence>
<keyword evidence="2" id="KW-1185">Reference proteome</keyword>
<evidence type="ECO:0000313" key="1">
    <source>
        <dbReference type="EMBL" id="ORY75388.1"/>
    </source>
</evidence>
<gene>
    <name evidence="1" type="ORF">BCR35DRAFT_333180</name>
</gene>
<accession>A0A1Y2EUY7</accession>
<dbReference type="Proteomes" id="UP000193467">
    <property type="component" value="Unassembled WGS sequence"/>
</dbReference>
<organism evidence="1 2">
    <name type="scientific">Leucosporidium creatinivorum</name>
    <dbReference type="NCBI Taxonomy" id="106004"/>
    <lineage>
        <taxon>Eukaryota</taxon>
        <taxon>Fungi</taxon>
        <taxon>Dikarya</taxon>
        <taxon>Basidiomycota</taxon>
        <taxon>Pucciniomycotina</taxon>
        <taxon>Microbotryomycetes</taxon>
        <taxon>Leucosporidiales</taxon>
        <taxon>Leucosporidium</taxon>
    </lineage>
</organism>
<proteinExistence type="predicted"/>
<reference evidence="1 2" key="1">
    <citation type="submission" date="2016-07" db="EMBL/GenBank/DDBJ databases">
        <title>Pervasive Adenine N6-methylation of Active Genes in Fungi.</title>
        <authorList>
            <consortium name="DOE Joint Genome Institute"/>
            <person name="Mondo S.J."/>
            <person name="Dannebaum R.O."/>
            <person name="Kuo R.C."/>
            <person name="Labutti K."/>
            <person name="Haridas S."/>
            <person name="Kuo A."/>
            <person name="Salamov A."/>
            <person name="Ahrendt S.R."/>
            <person name="Lipzen A."/>
            <person name="Sullivan W."/>
            <person name="Andreopoulos W.B."/>
            <person name="Clum A."/>
            <person name="Lindquist E."/>
            <person name="Daum C."/>
            <person name="Ramamoorthy G.K."/>
            <person name="Gryganskyi A."/>
            <person name="Culley D."/>
            <person name="Magnuson J.K."/>
            <person name="James T.Y."/>
            <person name="O'Malley M.A."/>
            <person name="Stajich J.E."/>
            <person name="Spatafora J.W."/>
            <person name="Visel A."/>
            <person name="Grigoriev I.V."/>
        </authorList>
    </citation>
    <scope>NUCLEOTIDE SEQUENCE [LARGE SCALE GENOMIC DNA]</scope>
    <source>
        <strain evidence="1 2">62-1032</strain>
    </source>
</reference>
<comment type="caution">
    <text evidence="1">The sequence shown here is derived from an EMBL/GenBank/DDBJ whole genome shotgun (WGS) entry which is preliminary data.</text>
</comment>
<name>A0A1Y2EUY7_9BASI</name>
<evidence type="ECO:0000313" key="2">
    <source>
        <dbReference type="Proteomes" id="UP000193467"/>
    </source>
</evidence>
<dbReference type="AlphaFoldDB" id="A0A1Y2EUY7"/>
<dbReference type="InterPro" id="IPR032675">
    <property type="entry name" value="LRR_dom_sf"/>
</dbReference>